<keyword evidence="3" id="KW-1185">Reference proteome</keyword>
<organism evidence="2 3">
    <name type="scientific">Aquicella lusitana</name>
    <dbReference type="NCBI Taxonomy" id="254246"/>
    <lineage>
        <taxon>Bacteria</taxon>
        <taxon>Pseudomonadati</taxon>
        <taxon>Pseudomonadota</taxon>
        <taxon>Gammaproteobacteria</taxon>
        <taxon>Legionellales</taxon>
        <taxon>Coxiellaceae</taxon>
        <taxon>Aquicella</taxon>
    </lineage>
</organism>
<dbReference type="RefSeq" id="WP_170131846.1">
    <property type="nucleotide sequence ID" value="NZ_LR699114.1"/>
</dbReference>
<dbReference type="AlphaFoldDB" id="A0A370GEK2"/>
<comment type="caution">
    <text evidence="2">The sequence shown here is derived from an EMBL/GenBank/DDBJ whole genome shotgun (WGS) entry which is preliminary data.</text>
</comment>
<evidence type="ECO:0000313" key="2">
    <source>
        <dbReference type="EMBL" id="RDI41690.1"/>
    </source>
</evidence>
<evidence type="ECO:0000256" key="1">
    <source>
        <dbReference type="SAM" id="SignalP"/>
    </source>
</evidence>
<dbReference type="NCBIfam" id="NF033882">
    <property type="entry name" value="T4SS_lipo_DotD"/>
    <property type="match status" value="1"/>
</dbReference>
<reference evidence="2 3" key="1">
    <citation type="submission" date="2018-07" db="EMBL/GenBank/DDBJ databases">
        <title>Genomic Encyclopedia of Type Strains, Phase IV (KMG-IV): sequencing the most valuable type-strain genomes for metagenomic binning, comparative biology and taxonomic classification.</title>
        <authorList>
            <person name="Goeker M."/>
        </authorList>
    </citation>
    <scope>NUCLEOTIDE SEQUENCE [LARGE SCALE GENOMIC DNA]</scope>
    <source>
        <strain evidence="2 3">DSM 16500</strain>
    </source>
</reference>
<accession>A0A370GEK2</accession>
<feature type="chain" id="PRO_5016835699" evidence="1">
    <location>
        <begin position="21"/>
        <end position="157"/>
    </location>
</feature>
<gene>
    <name evidence="2" type="ORF">C8D86_11813</name>
</gene>
<sequence length="157" mass="16992">MNDKKIALISFFSLLLYACATPKPQQSYNVSNTEASLAEASYSVSRSMVDLAETAQAAHPLPPLAPPPNPASYGMAGLTTVDWSGPIEPLIRQIARASDYRVRVLGTPPAIPVIVTVYAKNAMLGDILRDVGYQAGRRATVTVFPESRVIELRYAKN</sequence>
<dbReference type="Pfam" id="PF16816">
    <property type="entry name" value="DotD"/>
    <property type="match status" value="1"/>
</dbReference>
<protein>
    <submittedName>
        <fullName evidence="2">Defect-in-organelle-trafficking protein DotD</fullName>
    </submittedName>
</protein>
<dbReference type="Gene3D" id="3.55.50.60">
    <property type="entry name" value="DotD protein"/>
    <property type="match status" value="1"/>
</dbReference>
<evidence type="ECO:0000313" key="3">
    <source>
        <dbReference type="Proteomes" id="UP000254720"/>
    </source>
</evidence>
<feature type="signal peptide" evidence="1">
    <location>
        <begin position="1"/>
        <end position="20"/>
    </location>
</feature>
<name>A0A370GEK2_9COXI</name>
<proteinExistence type="predicted"/>
<dbReference type="InterPro" id="IPR038140">
    <property type="entry name" value="DotD_sf"/>
</dbReference>
<dbReference type="Proteomes" id="UP000254720">
    <property type="component" value="Unassembled WGS sequence"/>
</dbReference>
<keyword evidence="1" id="KW-0732">Signal</keyword>
<dbReference type="EMBL" id="QQAX01000018">
    <property type="protein sequence ID" value="RDI41690.1"/>
    <property type="molecule type" value="Genomic_DNA"/>
</dbReference>
<dbReference type="PROSITE" id="PS51257">
    <property type="entry name" value="PROKAR_LIPOPROTEIN"/>
    <property type="match status" value="1"/>
</dbReference>
<dbReference type="InterPro" id="IPR031817">
    <property type="entry name" value="DotD"/>
</dbReference>